<sequence length="68" mass="7674">MPDVGAHRDGNTTRHAVYDMQDATQRETTHPERVETTRGMVVRPSDRGVRVKHHLPAVKAMRREVSAA</sequence>
<feature type="compositionally biased region" description="Basic and acidic residues" evidence="1">
    <location>
        <begin position="24"/>
        <end position="34"/>
    </location>
</feature>
<dbReference type="Proteomes" id="UP000008975">
    <property type="component" value="Chromosome"/>
</dbReference>
<dbReference type="HOGENOM" id="CLU_2789326_0_0_11"/>
<reference key="2">
    <citation type="submission" date="2011-02" db="EMBL/GenBank/DDBJ databases">
        <title>Genome sequence of Microbacterium testaceum StLB037.</title>
        <authorList>
            <person name="Morohoshi T."/>
            <person name="Wang W.Z."/>
            <person name="Someya N."/>
            <person name="Ikeda T."/>
        </authorList>
    </citation>
    <scope>NUCLEOTIDE SEQUENCE</scope>
    <source>
        <strain>StLB037</strain>
    </source>
</reference>
<dbReference type="STRING" id="979556.MTES_2187"/>
<reference evidence="2 3" key="1">
    <citation type="journal article" date="2011" name="J. Bacteriol.">
        <title>Genome sequence of Microbacterium testaceum StLB037, an N-acylhomoserine lactone-degrading bacterium isolated from potato leaves.</title>
        <authorList>
            <person name="Morohoshi T."/>
            <person name="Wang W.-Z."/>
            <person name="Someya N."/>
            <person name="Ikeda T."/>
        </authorList>
    </citation>
    <scope>NUCLEOTIDE SEQUENCE [LARGE SCALE GENOMIC DNA]</scope>
    <source>
        <strain evidence="2 3">StLB037</strain>
    </source>
</reference>
<dbReference type="AlphaFoldDB" id="E8NER6"/>
<dbReference type="GO" id="GO:0003677">
    <property type="term" value="F:DNA binding"/>
    <property type="evidence" value="ECO:0007669"/>
    <property type="project" value="UniProtKB-KW"/>
</dbReference>
<evidence type="ECO:0000256" key="1">
    <source>
        <dbReference type="SAM" id="MobiDB-lite"/>
    </source>
</evidence>
<feature type="region of interest" description="Disordered" evidence="1">
    <location>
        <begin position="1"/>
        <end position="34"/>
    </location>
</feature>
<dbReference type="KEGG" id="mts:MTES_2187"/>
<organism evidence="2 3">
    <name type="scientific">Microbacterium testaceum (strain StLB037)</name>
    <dbReference type="NCBI Taxonomy" id="979556"/>
    <lineage>
        <taxon>Bacteria</taxon>
        <taxon>Bacillati</taxon>
        <taxon>Actinomycetota</taxon>
        <taxon>Actinomycetes</taxon>
        <taxon>Micrococcales</taxon>
        <taxon>Microbacteriaceae</taxon>
        <taxon>Microbacterium</taxon>
    </lineage>
</organism>
<gene>
    <name evidence="2" type="ordered locus">MTES_2187</name>
</gene>
<dbReference type="EMBL" id="AP012052">
    <property type="protein sequence ID" value="BAJ75151.1"/>
    <property type="molecule type" value="Genomic_DNA"/>
</dbReference>
<keyword evidence="2" id="KW-0238">DNA-binding</keyword>
<proteinExistence type="predicted"/>
<accession>E8NER6</accession>
<feature type="compositionally biased region" description="Basic and acidic residues" evidence="1">
    <location>
        <begin position="1"/>
        <end position="12"/>
    </location>
</feature>
<name>E8NER6_MICTS</name>
<evidence type="ECO:0000313" key="2">
    <source>
        <dbReference type="EMBL" id="BAJ75151.1"/>
    </source>
</evidence>
<evidence type="ECO:0000313" key="3">
    <source>
        <dbReference type="Proteomes" id="UP000008975"/>
    </source>
</evidence>
<protein>
    <submittedName>
        <fullName evidence="2">Response regulator consisting of a CheY-like receiver domain and a winged-helix DNA-binding domain</fullName>
    </submittedName>
</protein>